<gene>
    <name evidence="2" type="ORF">SAMN02745243_03328</name>
</gene>
<name>A0A1M6TUH0_9FIRM</name>
<proteinExistence type="predicted"/>
<dbReference type="RefSeq" id="WP_143160759.1">
    <property type="nucleotide sequence ID" value="NZ_FQZY01000063.1"/>
</dbReference>
<keyword evidence="3" id="KW-1185">Reference proteome</keyword>
<dbReference type="EMBL" id="FQZY01000063">
    <property type="protein sequence ID" value="SHK60642.1"/>
    <property type="molecule type" value="Genomic_DNA"/>
</dbReference>
<evidence type="ECO:0000256" key="1">
    <source>
        <dbReference type="SAM" id="Coils"/>
    </source>
</evidence>
<dbReference type="Proteomes" id="UP000184301">
    <property type="component" value="Unassembled WGS sequence"/>
</dbReference>
<organism evidence="2 3">
    <name type="scientific">Hespellia stercorisuis DSM 15480</name>
    <dbReference type="NCBI Taxonomy" id="1121950"/>
    <lineage>
        <taxon>Bacteria</taxon>
        <taxon>Bacillati</taxon>
        <taxon>Bacillota</taxon>
        <taxon>Clostridia</taxon>
        <taxon>Lachnospirales</taxon>
        <taxon>Lachnospiraceae</taxon>
        <taxon>Hespellia</taxon>
    </lineage>
</organism>
<dbReference type="AlphaFoldDB" id="A0A1M6TUH0"/>
<sequence length="330" mass="38897">MQTVEIKKKFKTGTKYRKSSEALWSIDFRKSSAVSAIVLAASLQIELEDEAENLEFEEEHLLGSKPMQIDVLVVKKLKDIPIRKNIGRIFRKHNIVEYKSPEDTFSLNDFYKVYGYACFYQSDTEHVGEILPEELTITIVCNRYPRKLIKHLQQSRCMEVKKKGKGIYYLTGDPIPIQMLITKELSMEENLWIRSLRTDVKSEKEINCILKEYEKHRNLNRYEAAMDAITRGNAERIREVQGMSNLIRILYEEEFEELEKKKAEEIEKAEKEMEKEMEKKNAEVMRRVELEKERFMKLSRLLLQSGKSEMLLRATTDSVYCSELYKEYGV</sequence>
<evidence type="ECO:0000313" key="2">
    <source>
        <dbReference type="EMBL" id="SHK60642.1"/>
    </source>
</evidence>
<protein>
    <submittedName>
        <fullName evidence="2">Uncharacterized protein</fullName>
    </submittedName>
</protein>
<feature type="coiled-coil region" evidence="1">
    <location>
        <begin position="248"/>
        <end position="294"/>
    </location>
</feature>
<dbReference type="OrthoDB" id="1976094at2"/>
<dbReference type="STRING" id="1121950.SAMN02745243_03328"/>
<reference evidence="2 3" key="1">
    <citation type="submission" date="2016-11" db="EMBL/GenBank/DDBJ databases">
        <authorList>
            <person name="Jaros S."/>
            <person name="Januszkiewicz K."/>
            <person name="Wedrychowicz H."/>
        </authorList>
    </citation>
    <scope>NUCLEOTIDE SEQUENCE [LARGE SCALE GENOMIC DNA]</scope>
    <source>
        <strain evidence="2 3">DSM 15480</strain>
    </source>
</reference>
<evidence type="ECO:0000313" key="3">
    <source>
        <dbReference type="Proteomes" id="UP000184301"/>
    </source>
</evidence>
<keyword evidence="1" id="KW-0175">Coiled coil</keyword>
<accession>A0A1M6TUH0</accession>